<sequence length="73" mass="7677">MKSSALASTSSSTLFNLEFPFSLTVAGRRVSTISAASKCPNDDFILADFLILAGSLTGIFPEDGSVSDFVLIK</sequence>
<proteinExistence type="predicted"/>
<comment type="caution">
    <text evidence="1">The sequence shown here is derived from an EMBL/GenBank/DDBJ whole genome shotgun (WGS) entry which is preliminary data.</text>
</comment>
<keyword evidence="2" id="KW-1185">Reference proteome</keyword>
<evidence type="ECO:0000313" key="2">
    <source>
        <dbReference type="Proteomes" id="UP001634393"/>
    </source>
</evidence>
<dbReference type="AlphaFoldDB" id="A0ABD3U458"/>
<protein>
    <submittedName>
        <fullName evidence="1">Uncharacterized protein</fullName>
    </submittedName>
</protein>
<name>A0ABD3U458_9LAMI</name>
<accession>A0ABD3U458</accession>
<dbReference type="Proteomes" id="UP001634393">
    <property type="component" value="Unassembled WGS sequence"/>
</dbReference>
<gene>
    <name evidence="1" type="ORF">ACJIZ3_001642</name>
</gene>
<evidence type="ECO:0000313" key="1">
    <source>
        <dbReference type="EMBL" id="KAL3844239.1"/>
    </source>
</evidence>
<dbReference type="EMBL" id="JBJXBP010000002">
    <property type="protein sequence ID" value="KAL3844239.1"/>
    <property type="molecule type" value="Genomic_DNA"/>
</dbReference>
<organism evidence="1 2">
    <name type="scientific">Penstemon smallii</name>
    <dbReference type="NCBI Taxonomy" id="265156"/>
    <lineage>
        <taxon>Eukaryota</taxon>
        <taxon>Viridiplantae</taxon>
        <taxon>Streptophyta</taxon>
        <taxon>Embryophyta</taxon>
        <taxon>Tracheophyta</taxon>
        <taxon>Spermatophyta</taxon>
        <taxon>Magnoliopsida</taxon>
        <taxon>eudicotyledons</taxon>
        <taxon>Gunneridae</taxon>
        <taxon>Pentapetalae</taxon>
        <taxon>asterids</taxon>
        <taxon>lamiids</taxon>
        <taxon>Lamiales</taxon>
        <taxon>Plantaginaceae</taxon>
        <taxon>Cheloneae</taxon>
        <taxon>Penstemon</taxon>
    </lineage>
</organism>
<reference evidence="1 2" key="1">
    <citation type="submission" date="2024-12" db="EMBL/GenBank/DDBJ databases">
        <title>The unique morphological basis and parallel evolutionary history of personate flowers in Penstemon.</title>
        <authorList>
            <person name="Depatie T.H."/>
            <person name="Wessinger C.A."/>
        </authorList>
    </citation>
    <scope>NUCLEOTIDE SEQUENCE [LARGE SCALE GENOMIC DNA]</scope>
    <source>
        <strain evidence="1">WTNN_2</strain>
        <tissue evidence="1">Leaf</tissue>
    </source>
</reference>